<protein>
    <recommendedName>
        <fullName evidence="1">RNase H type-1 domain-containing protein</fullName>
    </recommendedName>
</protein>
<evidence type="ECO:0000313" key="2">
    <source>
        <dbReference type="EMBL" id="KAK9019813.1"/>
    </source>
</evidence>
<evidence type="ECO:0000259" key="1">
    <source>
        <dbReference type="Pfam" id="PF13456"/>
    </source>
</evidence>
<organism evidence="2 3">
    <name type="scientific">Hibiscus sabdariffa</name>
    <name type="common">roselle</name>
    <dbReference type="NCBI Taxonomy" id="183260"/>
    <lineage>
        <taxon>Eukaryota</taxon>
        <taxon>Viridiplantae</taxon>
        <taxon>Streptophyta</taxon>
        <taxon>Embryophyta</taxon>
        <taxon>Tracheophyta</taxon>
        <taxon>Spermatophyta</taxon>
        <taxon>Magnoliopsida</taxon>
        <taxon>eudicotyledons</taxon>
        <taxon>Gunneridae</taxon>
        <taxon>Pentapetalae</taxon>
        <taxon>rosids</taxon>
        <taxon>malvids</taxon>
        <taxon>Malvales</taxon>
        <taxon>Malvaceae</taxon>
        <taxon>Malvoideae</taxon>
        <taxon>Hibiscus</taxon>
    </lineage>
</organism>
<dbReference type="InterPro" id="IPR012337">
    <property type="entry name" value="RNaseH-like_sf"/>
</dbReference>
<dbReference type="Gene3D" id="3.30.420.10">
    <property type="entry name" value="Ribonuclease H-like superfamily/Ribonuclease H"/>
    <property type="match status" value="1"/>
</dbReference>
<dbReference type="Proteomes" id="UP001396334">
    <property type="component" value="Unassembled WGS sequence"/>
</dbReference>
<name>A0ABR2S3Q1_9ROSI</name>
<dbReference type="SUPFAM" id="SSF53098">
    <property type="entry name" value="Ribonuclease H-like"/>
    <property type="match status" value="1"/>
</dbReference>
<dbReference type="Pfam" id="PF13456">
    <property type="entry name" value="RVT_3"/>
    <property type="match status" value="1"/>
</dbReference>
<reference evidence="2 3" key="1">
    <citation type="journal article" date="2024" name="G3 (Bethesda)">
        <title>Genome assembly of Hibiscus sabdariffa L. provides insights into metabolisms of medicinal natural products.</title>
        <authorList>
            <person name="Kim T."/>
        </authorList>
    </citation>
    <scope>NUCLEOTIDE SEQUENCE [LARGE SCALE GENOMIC DNA]</scope>
    <source>
        <strain evidence="2">TK-2024</strain>
        <tissue evidence="2">Old leaves</tissue>
    </source>
</reference>
<comment type="caution">
    <text evidence="2">The sequence shown here is derived from an EMBL/GenBank/DDBJ whole genome shotgun (WGS) entry which is preliminary data.</text>
</comment>
<keyword evidence="3" id="KW-1185">Reference proteome</keyword>
<dbReference type="PANTHER" id="PTHR47074:SF73">
    <property type="entry name" value="OS04G0448401 PROTEIN"/>
    <property type="match status" value="1"/>
</dbReference>
<feature type="domain" description="RNase H type-1" evidence="1">
    <location>
        <begin position="92"/>
        <end position="158"/>
    </location>
</feature>
<dbReference type="InterPro" id="IPR002156">
    <property type="entry name" value="RNaseH_domain"/>
</dbReference>
<evidence type="ECO:0000313" key="3">
    <source>
        <dbReference type="Proteomes" id="UP001396334"/>
    </source>
</evidence>
<dbReference type="PANTHER" id="PTHR47074">
    <property type="entry name" value="BNAC02G40300D PROTEIN"/>
    <property type="match status" value="1"/>
</dbReference>
<dbReference type="CDD" id="cd06222">
    <property type="entry name" value="RNase_H_like"/>
    <property type="match status" value="1"/>
</dbReference>
<dbReference type="InterPro" id="IPR044730">
    <property type="entry name" value="RNase_H-like_dom_plant"/>
</dbReference>
<dbReference type="InterPro" id="IPR052929">
    <property type="entry name" value="RNase_H-like_EbsB-rel"/>
</dbReference>
<sequence>MGNLTQPWNYFFSSFVWQVWKRRNDFVFNGECMSLADVYRLSLAWASHFSALYNSLLHHSLAHTEAVSWKPPPIGLYVLNSDVAVYLHLALVAWAHGIERLQIQSDCAYAIRLLNDVSHACIPLPLVHAINLLCLRGWFTEFIWIPRECNMVADAMSKLLPMQQFQLLLFYSAPDSVKPLTDRDIHGPPYQRHVMS</sequence>
<dbReference type="EMBL" id="JBBPBN010000017">
    <property type="protein sequence ID" value="KAK9019813.1"/>
    <property type="molecule type" value="Genomic_DNA"/>
</dbReference>
<accession>A0ABR2S3Q1</accession>
<dbReference type="InterPro" id="IPR036397">
    <property type="entry name" value="RNaseH_sf"/>
</dbReference>
<gene>
    <name evidence="2" type="ORF">V6N11_054321</name>
</gene>
<proteinExistence type="predicted"/>